<comment type="domain">
    <text evidence="7">Consists of three domains: the N-terminal catalytic domain, the anticodon-binding domain and the C-terminal extension.</text>
</comment>
<dbReference type="InterPro" id="IPR036621">
    <property type="entry name" value="Anticodon-bd_dom_sf"/>
</dbReference>
<evidence type="ECO:0000313" key="10">
    <source>
        <dbReference type="Proteomes" id="UP001176468"/>
    </source>
</evidence>
<dbReference type="Pfam" id="PF00587">
    <property type="entry name" value="tRNA-synt_2b"/>
    <property type="match status" value="1"/>
</dbReference>
<dbReference type="InterPro" id="IPR006195">
    <property type="entry name" value="aa-tRNA-synth_II"/>
</dbReference>
<accession>A0ABT8ZYZ4</accession>
<keyword evidence="3 7" id="KW-0547">Nucleotide-binding</keyword>
<comment type="similarity">
    <text evidence="7">Belongs to the class-II aminoacyl-tRNA synthetase family. ProS type 3 subfamily.</text>
</comment>
<reference evidence="9" key="1">
    <citation type="submission" date="2023-07" db="EMBL/GenBank/DDBJ databases">
        <authorList>
            <person name="Kim M.K."/>
        </authorList>
    </citation>
    <scope>NUCLEOTIDE SEQUENCE</scope>
    <source>
        <strain evidence="9">CA1-15</strain>
    </source>
</reference>
<dbReference type="GO" id="GO:0016874">
    <property type="term" value="F:ligase activity"/>
    <property type="evidence" value="ECO:0007669"/>
    <property type="project" value="UniProtKB-KW"/>
</dbReference>
<dbReference type="Gene3D" id="3.40.50.800">
    <property type="entry name" value="Anticodon-binding domain"/>
    <property type="match status" value="1"/>
</dbReference>
<dbReference type="EC" id="6.1.1.15" evidence="7"/>
<dbReference type="SUPFAM" id="SSF64586">
    <property type="entry name" value="C-terminal domain of ProRS"/>
    <property type="match status" value="1"/>
</dbReference>
<evidence type="ECO:0000313" key="9">
    <source>
        <dbReference type="EMBL" id="MDO7842417.1"/>
    </source>
</evidence>
<protein>
    <recommendedName>
        <fullName evidence="7">Proline--tRNA ligase</fullName>
        <ecNumber evidence="7">6.1.1.15</ecNumber>
    </recommendedName>
    <alternativeName>
        <fullName evidence="7">Prolyl-tRNA synthetase</fullName>
        <shortName evidence="7">ProRS</shortName>
    </alternativeName>
</protein>
<evidence type="ECO:0000259" key="8">
    <source>
        <dbReference type="PROSITE" id="PS50862"/>
    </source>
</evidence>
<name>A0ABT8ZYZ4_9SPHN</name>
<comment type="subcellular location">
    <subcellularLocation>
        <location evidence="7">Cytoplasm</location>
    </subcellularLocation>
</comment>
<dbReference type="SUPFAM" id="SSF52954">
    <property type="entry name" value="Class II aaRS ABD-related"/>
    <property type="match status" value="1"/>
</dbReference>
<dbReference type="InterPro" id="IPR002314">
    <property type="entry name" value="aa-tRNA-synt_IIb"/>
</dbReference>
<dbReference type="SMART" id="SM00946">
    <property type="entry name" value="ProRS-C_1"/>
    <property type="match status" value="1"/>
</dbReference>
<organism evidence="9 10">
    <name type="scientific">Sphingomonas immobilis</name>
    <dbReference type="NCBI Taxonomy" id="3063997"/>
    <lineage>
        <taxon>Bacteria</taxon>
        <taxon>Pseudomonadati</taxon>
        <taxon>Pseudomonadota</taxon>
        <taxon>Alphaproteobacteria</taxon>
        <taxon>Sphingomonadales</taxon>
        <taxon>Sphingomonadaceae</taxon>
        <taxon>Sphingomonas</taxon>
    </lineage>
</organism>
<dbReference type="HAMAP" id="MF_01571">
    <property type="entry name" value="Pro_tRNA_synth_type3"/>
    <property type="match status" value="1"/>
</dbReference>
<dbReference type="InterPro" id="IPR004499">
    <property type="entry name" value="Pro-tRNA-ligase_IIa_arc-type"/>
</dbReference>
<keyword evidence="5 7" id="KW-0648">Protein biosynthesis</keyword>
<dbReference type="Gene3D" id="3.30.930.10">
    <property type="entry name" value="Bira Bifunctional Protein, Domain 2"/>
    <property type="match status" value="1"/>
</dbReference>
<dbReference type="EMBL" id="JAUQSZ010000005">
    <property type="protein sequence ID" value="MDO7842417.1"/>
    <property type="molecule type" value="Genomic_DNA"/>
</dbReference>
<evidence type="ECO:0000256" key="2">
    <source>
        <dbReference type="ARBA" id="ARBA00022598"/>
    </source>
</evidence>
<dbReference type="PROSITE" id="PS50862">
    <property type="entry name" value="AA_TRNA_LIGASE_II"/>
    <property type="match status" value="1"/>
</dbReference>
<proteinExistence type="inferred from homology"/>
<keyword evidence="1 7" id="KW-0963">Cytoplasm</keyword>
<comment type="function">
    <text evidence="7">Catalyzes the attachment of proline to tRNA(Pro) in a two-step reaction: proline is first activated by ATP to form Pro-AMP and then transferred to the acceptor end of tRNA(Pro).</text>
</comment>
<dbReference type="PANTHER" id="PTHR43382">
    <property type="entry name" value="PROLYL-TRNA SYNTHETASE"/>
    <property type="match status" value="1"/>
</dbReference>
<evidence type="ECO:0000256" key="6">
    <source>
        <dbReference type="ARBA" id="ARBA00023146"/>
    </source>
</evidence>
<dbReference type="CDD" id="cd00778">
    <property type="entry name" value="ProRS_core_arch_euk"/>
    <property type="match status" value="1"/>
</dbReference>
<feature type="domain" description="Aminoacyl-transfer RNA synthetases class-II family profile" evidence="8">
    <location>
        <begin position="4"/>
        <end position="295"/>
    </location>
</feature>
<comment type="catalytic activity">
    <reaction evidence="7">
        <text>tRNA(Pro) + L-proline + ATP = L-prolyl-tRNA(Pro) + AMP + diphosphate</text>
        <dbReference type="Rhea" id="RHEA:14305"/>
        <dbReference type="Rhea" id="RHEA-COMP:9700"/>
        <dbReference type="Rhea" id="RHEA-COMP:9702"/>
        <dbReference type="ChEBI" id="CHEBI:30616"/>
        <dbReference type="ChEBI" id="CHEBI:33019"/>
        <dbReference type="ChEBI" id="CHEBI:60039"/>
        <dbReference type="ChEBI" id="CHEBI:78442"/>
        <dbReference type="ChEBI" id="CHEBI:78532"/>
        <dbReference type="ChEBI" id="CHEBI:456215"/>
        <dbReference type="EC" id="6.1.1.15"/>
    </reaction>
</comment>
<keyword evidence="2 7" id="KW-0436">Ligase</keyword>
<evidence type="ECO:0000256" key="5">
    <source>
        <dbReference type="ARBA" id="ARBA00022917"/>
    </source>
</evidence>
<dbReference type="InterPro" id="IPR017449">
    <property type="entry name" value="Pro-tRNA_synth_II"/>
</dbReference>
<dbReference type="SUPFAM" id="SSF55681">
    <property type="entry name" value="Class II aaRS and biotin synthetases"/>
    <property type="match status" value="1"/>
</dbReference>
<dbReference type="InterPro" id="IPR004154">
    <property type="entry name" value="Anticodon-bd"/>
</dbReference>
<dbReference type="PANTHER" id="PTHR43382:SF2">
    <property type="entry name" value="BIFUNCTIONAL GLUTAMATE_PROLINE--TRNA LIGASE"/>
    <property type="match status" value="1"/>
</dbReference>
<keyword evidence="6 7" id="KW-0030">Aminoacyl-tRNA synthetase</keyword>
<keyword evidence="4 7" id="KW-0067">ATP-binding</keyword>
<comment type="subunit">
    <text evidence="7">Homodimer.</text>
</comment>
<dbReference type="Pfam" id="PF03129">
    <property type="entry name" value="HGTP_anticodon"/>
    <property type="match status" value="1"/>
</dbReference>
<evidence type="ECO:0000256" key="3">
    <source>
        <dbReference type="ARBA" id="ARBA00022741"/>
    </source>
</evidence>
<dbReference type="InterPro" id="IPR045864">
    <property type="entry name" value="aa-tRNA-synth_II/BPL/LPL"/>
</dbReference>
<dbReference type="RefSeq" id="WP_304560880.1">
    <property type="nucleotide sequence ID" value="NZ_JAUQSZ010000005.1"/>
</dbReference>
<dbReference type="InterPro" id="IPR016061">
    <property type="entry name" value="Pro-tRNA_ligase_II_C"/>
</dbReference>
<dbReference type="Proteomes" id="UP001176468">
    <property type="component" value="Unassembled WGS sequence"/>
</dbReference>
<evidence type="ECO:0000256" key="1">
    <source>
        <dbReference type="ARBA" id="ARBA00022490"/>
    </source>
</evidence>
<dbReference type="Gene3D" id="3.30.110.30">
    <property type="entry name" value="C-terminal domain of ProRS"/>
    <property type="match status" value="1"/>
</dbReference>
<sequence length="510" mass="56126">MIKRALSVTREANFAEWYQTVIAEADMAEESGVRGCMVIRPWGYGIWERMQRLLDDKIKATGHENCYFPLFIPLSYFEKEAEHVDGFAKEMAVVTHHRLISDGKGGLVPDPSAKLEEPLVVRPTSETVIGTAFARWVQSWRDLPVLINQWANVVRWEMRTRMFLRTAEFLWQEGHTAHATEAEAREETLRMLEVYREFAEECVALPVVAGEKPENERFPGAVATYSIEAMMQDGKALQAGTSHFLGTNFARAQDIKFQNSEGVFEHANTTSWGVSTRMIGGLIMVHGDDDGLRVPPRLAPWQIVIVPMLRDAPEDAAVVDYCKALQKDLAGLSAFGEPVRALLDLKAAKAATKRWGWVKKGAPIVIEVGGRDVAGGNVSVLRRDRLYREDGKLDSAVVAKGKFVGGAVAALEEIQSGLFAEAKARLDANIAPAADWAAVEAHFAEGAKTPGFLEVQWSKPTGAALEKVVERLKGLKLTLRNVPNDAAPADGACIFTGDAAVERVLVGRSY</sequence>
<dbReference type="InterPro" id="IPR033721">
    <property type="entry name" value="ProRS_core_arch_euk"/>
</dbReference>
<evidence type="ECO:0000256" key="7">
    <source>
        <dbReference type="HAMAP-Rule" id="MF_01571"/>
    </source>
</evidence>
<gene>
    <name evidence="7" type="primary">proS</name>
    <name evidence="9" type="ORF">Q5H94_08760</name>
</gene>
<keyword evidence="10" id="KW-1185">Reference proteome</keyword>
<evidence type="ECO:0000256" key="4">
    <source>
        <dbReference type="ARBA" id="ARBA00022840"/>
    </source>
</evidence>
<comment type="caution">
    <text evidence="9">The sequence shown here is derived from an EMBL/GenBank/DDBJ whole genome shotgun (WGS) entry which is preliminary data.</text>
</comment>